<dbReference type="AlphaFoldDB" id="A0A6A5R4T5"/>
<keyword evidence="7" id="KW-1185">Reference proteome</keyword>
<dbReference type="Gene3D" id="2.160.10.10">
    <property type="entry name" value="Hexapeptide repeat proteins"/>
    <property type="match status" value="1"/>
</dbReference>
<dbReference type="Pfam" id="PF12464">
    <property type="entry name" value="Mac"/>
    <property type="match status" value="1"/>
</dbReference>
<evidence type="ECO:0000259" key="5">
    <source>
        <dbReference type="PROSITE" id="PS50048"/>
    </source>
</evidence>
<proteinExistence type="inferred from homology"/>
<feature type="compositionally biased region" description="Low complexity" evidence="4">
    <location>
        <begin position="74"/>
        <end position="91"/>
    </location>
</feature>
<sequence length="653" mass="71704">MSATLQHLPVLNTQHPYMLKDKHVDTFTPAFTAVNGRGSPPTPRDPVRNFGMSSYQSPSTQHHEARTSETGYQSGSTSSSPAVSSSGSSPESPKKRKLSGSPEETSTTDRGMEAPQHLPLPPIDRPSEHERRWTVEPQPRNGYQEMREPHRPMEPIHNSMPPMAATRPTSAEMNGFESNSAEKTRPGVQLMDPKKRKRQFANRTKTGCGTCRRRKKKCDEAKPECNNCARGGFFCAGYASKVPWPKNSVTKPPPPLQAKEIMPHDPTAAYPRCPGCNQIHIPHCEPPRSKSQPYPEVRAHNGSEGARARPIVVEEQERKPPAPSTWSNGWNEQARASYPEHAAPVPAQYPQPPVSNPDRTPSHEHHMPQPPPPPQQQQPPQGPPPARQHNSHVYHHTAQSMSQTATHTPAIADNHHQPPPQPRQPPMAPTTSAPPAPAQSQYTPQPRAHKTEKEKMLHGEPFLQYDEQLMDERAQCTGAVYSFNSTASPSVVIARGDRERNFKRIVAAGWIHPRHMDRRPGLHLGGHLGGNVNVTTPFHCDYGYNISIGDNVNIGPHCQLLDSARIAIGRNTKIGARVTISTLKTPTDTKTLKGSNGTEIAREVFIGENVYIGDGVIVEAGVRIGNNAIIRSGSVVVRDIAPDVIAHGNPAFG</sequence>
<protein>
    <submittedName>
        <fullName evidence="6">Trimeric LpxA-like protein</fullName>
    </submittedName>
</protein>
<dbReference type="Pfam" id="PF00132">
    <property type="entry name" value="Hexapep"/>
    <property type="match status" value="1"/>
</dbReference>
<feature type="compositionally biased region" description="Polar residues" evidence="4">
    <location>
        <begin position="51"/>
        <end position="60"/>
    </location>
</feature>
<dbReference type="CDD" id="cd00067">
    <property type="entry name" value="GAL4"/>
    <property type="match status" value="1"/>
</dbReference>
<evidence type="ECO:0000256" key="4">
    <source>
        <dbReference type="SAM" id="MobiDB-lite"/>
    </source>
</evidence>
<dbReference type="InterPro" id="IPR051159">
    <property type="entry name" value="Hexapeptide_acetyltransf"/>
</dbReference>
<feature type="region of interest" description="Disordered" evidence="4">
    <location>
        <begin position="173"/>
        <end position="201"/>
    </location>
</feature>
<dbReference type="InterPro" id="IPR001138">
    <property type="entry name" value="Zn2Cys6_DnaBD"/>
</dbReference>
<feature type="region of interest" description="Disordered" evidence="4">
    <location>
        <begin position="284"/>
        <end position="330"/>
    </location>
</feature>
<dbReference type="SMART" id="SM00066">
    <property type="entry name" value="GAL4"/>
    <property type="match status" value="1"/>
</dbReference>
<dbReference type="InterPro" id="IPR024688">
    <property type="entry name" value="Mac_dom"/>
</dbReference>
<feature type="region of interest" description="Disordered" evidence="4">
    <location>
        <begin position="343"/>
        <end position="454"/>
    </location>
</feature>
<feature type="domain" description="Zn(2)-C6 fungal-type" evidence="5">
    <location>
        <begin position="207"/>
        <end position="235"/>
    </location>
</feature>
<keyword evidence="2" id="KW-0808">Transferase</keyword>
<evidence type="ECO:0000256" key="2">
    <source>
        <dbReference type="ARBA" id="ARBA00022679"/>
    </source>
</evidence>
<dbReference type="PANTHER" id="PTHR23416:SF76">
    <property type="entry name" value="ZN(II)2CYS6 TRANSCRIPTION FACTOR (EUROFUNG)"/>
    <property type="match status" value="1"/>
</dbReference>
<organism evidence="6 7">
    <name type="scientific">Ampelomyces quisqualis</name>
    <name type="common">Powdery mildew agent</name>
    <dbReference type="NCBI Taxonomy" id="50730"/>
    <lineage>
        <taxon>Eukaryota</taxon>
        <taxon>Fungi</taxon>
        <taxon>Dikarya</taxon>
        <taxon>Ascomycota</taxon>
        <taxon>Pezizomycotina</taxon>
        <taxon>Dothideomycetes</taxon>
        <taxon>Pleosporomycetidae</taxon>
        <taxon>Pleosporales</taxon>
        <taxon>Pleosporineae</taxon>
        <taxon>Phaeosphaeriaceae</taxon>
        <taxon>Ampelomyces</taxon>
    </lineage>
</organism>
<dbReference type="GO" id="GO:0016407">
    <property type="term" value="F:acetyltransferase activity"/>
    <property type="evidence" value="ECO:0007669"/>
    <property type="project" value="InterPro"/>
</dbReference>
<dbReference type="GO" id="GO:0008270">
    <property type="term" value="F:zinc ion binding"/>
    <property type="evidence" value="ECO:0007669"/>
    <property type="project" value="InterPro"/>
</dbReference>
<dbReference type="SUPFAM" id="SSF57701">
    <property type="entry name" value="Zn2/Cys6 DNA-binding domain"/>
    <property type="match status" value="1"/>
</dbReference>
<comment type="similarity">
    <text evidence="1">Belongs to the transferase hexapeptide repeat family.</text>
</comment>
<dbReference type="Proteomes" id="UP000800096">
    <property type="component" value="Unassembled WGS sequence"/>
</dbReference>
<feature type="compositionally biased region" description="Pro residues" evidence="4">
    <location>
        <begin position="417"/>
        <end position="437"/>
    </location>
</feature>
<evidence type="ECO:0000313" key="7">
    <source>
        <dbReference type="Proteomes" id="UP000800096"/>
    </source>
</evidence>
<dbReference type="SUPFAM" id="SSF51161">
    <property type="entry name" value="Trimeric LpxA-like enzymes"/>
    <property type="match status" value="1"/>
</dbReference>
<dbReference type="InterPro" id="IPR036864">
    <property type="entry name" value="Zn2-C6_fun-type_DNA-bd_sf"/>
</dbReference>
<dbReference type="PROSITE" id="PS50048">
    <property type="entry name" value="ZN2_CY6_FUNGAL_2"/>
    <property type="match status" value="1"/>
</dbReference>
<gene>
    <name evidence="6" type="ORF">BDU57DRAFT_535594</name>
</gene>
<dbReference type="Pfam" id="PF00172">
    <property type="entry name" value="Zn_clus"/>
    <property type="match status" value="1"/>
</dbReference>
<dbReference type="PROSITE" id="PS00463">
    <property type="entry name" value="ZN2_CY6_FUNGAL_1"/>
    <property type="match status" value="1"/>
</dbReference>
<dbReference type="InterPro" id="IPR001451">
    <property type="entry name" value="Hexapep"/>
</dbReference>
<dbReference type="PANTHER" id="PTHR23416">
    <property type="entry name" value="SIALIC ACID SYNTHASE-RELATED"/>
    <property type="match status" value="1"/>
</dbReference>
<dbReference type="GO" id="GO:0008374">
    <property type="term" value="F:O-acyltransferase activity"/>
    <property type="evidence" value="ECO:0007669"/>
    <property type="project" value="TreeGrafter"/>
</dbReference>
<feature type="compositionally biased region" description="Polar residues" evidence="4">
    <location>
        <begin position="397"/>
        <end position="407"/>
    </location>
</feature>
<dbReference type="GO" id="GO:0000981">
    <property type="term" value="F:DNA-binding transcription factor activity, RNA polymerase II-specific"/>
    <property type="evidence" value="ECO:0007669"/>
    <property type="project" value="InterPro"/>
</dbReference>
<evidence type="ECO:0000256" key="1">
    <source>
        <dbReference type="ARBA" id="ARBA00007274"/>
    </source>
</evidence>
<feature type="compositionally biased region" description="Pro residues" evidence="4">
    <location>
        <begin position="368"/>
        <end position="386"/>
    </location>
</feature>
<accession>A0A6A5R4T5</accession>
<feature type="compositionally biased region" description="Basic and acidic residues" evidence="4">
    <location>
        <begin position="125"/>
        <end position="134"/>
    </location>
</feature>
<evidence type="ECO:0000313" key="6">
    <source>
        <dbReference type="EMBL" id="KAF1922024.1"/>
    </source>
</evidence>
<evidence type="ECO:0000256" key="3">
    <source>
        <dbReference type="ARBA" id="ARBA00023242"/>
    </source>
</evidence>
<name>A0A6A5R4T5_AMPQU</name>
<dbReference type="InterPro" id="IPR011004">
    <property type="entry name" value="Trimer_LpxA-like_sf"/>
</dbReference>
<reference evidence="6" key="1">
    <citation type="journal article" date="2020" name="Stud. Mycol.">
        <title>101 Dothideomycetes genomes: a test case for predicting lifestyles and emergence of pathogens.</title>
        <authorList>
            <person name="Haridas S."/>
            <person name="Albert R."/>
            <person name="Binder M."/>
            <person name="Bloem J."/>
            <person name="Labutti K."/>
            <person name="Salamov A."/>
            <person name="Andreopoulos B."/>
            <person name="Baker S."/>
            <person name="Barry K."/>
            <person name="Bills G."/>
            <person name="Bluhm B."/>
            <person name="Cannon C."/>
            <person name="Castanera R."/>
            <person name="Culley D."/>
            <person name="Daum C."/>
            <person name="Ezra D."/>
            <person name="Gonzalez J."/>
            <person name="Henrissat B."/>
            <person name="Kuo A."/>
            <person name="Liang C."/>
            <person name="Lipzen A."/>
            <person name="Lutzoni F."/>
            <person name="Magnuson J."/>
            <person name="Mondo S."/>
            <person name="Nolan M."/>
            <person name="Ohm R."/>
            <person name="Pangilinan J."/>
            <person name="Park H.-J."/>
            <person name="Ramirez L."/>
            <person name="Alfaro M."/>
            <person name="Sun H."/>
            <person name="Tritt A."/>
            <person name="Yoshinaga Y."/>
            <person name="Zwiers L.-H."/>
            <person name="Turgeon B."/>
            <person name="Goodwin S."/>
            <person name="Spatafora J."/>
            <person name="Crous P."/>
            <person name="Grigoriev I."/>
        </authorList>
    </citation>
    <scope>NUCLEOTIDE SEQUENCE</scope>
    <source>
        <strain evidence="6">HMLAC05119</strain>
    </source>
</reference>
<dbReference type="EMBL" id="ML979132">
    <property type="protein sequence ID" value="KAF1922024.1"/>
    <property type="molecule type" value="Genomic_DNA"/>
</dbReference>
<dbReference type="Gene3D" id="4.10.240.10">
    <property type="entry name" value="Zn(2)-C6 fungal-type DNA-binding domain"/>
    <property type="match status" value="1"/>
</dbReference>
<keyword evidence="3" id="KW-0539">Nucleus</keyword>
<dbReference type="OrthoDB" id="25818at2759"/>
<feature type="region of interest" description="Disordered" evidence="4">
    <location>
        <begin position="31"/>
        <end position="149"/>
    </location>
</feature>